<reference evidence="12 13" key="1">
    <citation type="submission" date="2017-06" db="EMBL/GenBank/DDBJ databases">
        <authorList>
            <person name="Kim H.J."/>
            <person name="Triplett B.A."/>
        </authorList>
    </citation>
    <scope>NUCLEOTIDE SEQUENCE [LARGE SCALE GENOMIC DNA]</scope>
    <source>
        <strain evidence="12 13">DSM 18704</strain>
    </source>
</reference>
<evidence type="ECO:0000256" key="10">
    <source>
        <dbReference type="ARBA" id="ARBA00023136"/>
    </source>
</evidence>
<dbReference type="NCBIfam" id="NF004323">
    <property type="entry name" value="PRK05715.1-5"/>
    <property type="match status" value="1"/>
</dbReference>
<protein>
    <recommendedName>
        <fullName evidence="11">NADH-quinone oxidoreductase subunit K</fullName>
        <ecNumber evidence="11">7.1.1.-</ecNumber>
    </recommendedName>
    <alternativeName>
        <fullName evidence="11">NADH dehydrogenase I subunit K</fullName>
    </alternativeName>
    <alternativeName>
        <fullName evidence="11">NDH-1 subunit K</fullName>
    </alternativeName>
</protein>
<dbReference type="PANTHER" id="PTHR11434:SF21">
    <property type="entry name" value="NADH DEHYDROGENASE SUBUNIT 4L-RELATED"/>
    <property type="match status" value="1"/>
</dbReference>
<dbReference type="EMBL" id="FZOU01000002">
    <property type="protein sequence ID" value="SNS85215.1"/>
    <property type="molecule type" value="Genomic_DNA"/>
</dbReference>
<dbReference type="GO" id="GO:0030964">
    <property type="term" value="C:NADH dehydrogenase complex"/>
    <property type="evidence" value="ECO:0007669"/>
    <property type="project" value="TreeGrafter"/>
</dbReference>
<keyword evidence="8 11" id="KW-1133">Transmembrane helix</keyword>
<gene>
    <name evidence="11" type="primary">nuoK</name>
    <name evidence="12" type="ORF">SAMN05421770_102581</name>
</gene>
<evidence type="ECO:0000256" key="1">
    <source>
        <dbReference type="ARBA" id="ARBA00002378"/>
    </source>
</evidence>
<sequence>MVPISYYLILAAVLFSIGVLSFLLKRNVVTVFMSIELMLNAVNLTFVAFAHRWQAVSPQAVSGQIFVFFVMVVAAAEAAVGLAIIISIFRTRQTLNIDQINLMKN</sequence>
<dbReference type="NCBIfam" id="NF004321">
    <property type="entry name" value="PRK05715.1-3"/>
    <property type="match status" value="1"/>
</dbReference>
<evidence type="ECO:0000256" key="7">
    <source>
        <dbReference type="ARBA" id="ARBA00022967"/>
    </source>
</evidence>
<keyword evidence="13" id="KW-1185">Reference proteome</keyword>
<evidence type="ECO:0000313" key="13">
    <source>
        <dbReference type="Proteomes" id="UP000198356"/>
    </source>
</evidence>
<dbReference type="RefSeq" id="WP_089408053.1">
    <property type="nucleotide sequence ID" value="NZ_FZOU01000002.1"/>
</dbReference>
<keyword evidence="5 11" id="KW-0812">Transmembrane</keyword>
<keyword evidence="10 11" id="KW-0472">Membrane</keyword>
<comment type="similarity">
    <text evidence="3 11">Belongs to the complex I subunit 4L family.</text>
</comment>
<dbReference type="Pfam" id="PF00420">
    <property type="entry name" value="Oxidored_q2"/>
    <property type="match status" value="1"/>
</dbReference>
<dbReference type="Gene3D" id="1.10.287.3510">
    <property type="match status" value="1"/>
</dbReference>
<evidence type="ECO:0000256" key="8">
    <source>
        <dbReference type="ARBA" id="ARBA00022989"/>
    </source>
</evidence>
<comment type="subunit">
    <text evidence="11">NDH-1 is composed of 14 different subunits. Subunits NuoA, H, J, K, L, M, N constitute the membrane sector of the complex.</text>
</comment>
<dbReference type="GO" id="GO:0005886">
    <property type="term" value="C:plasma membrane"/>
    <property type="evidence" value="ECO:0007669"/>
    <property type="project" value="UniProtKB-SubCell"/>
</dbReference>
<dbReference type="Proteomes" id="UP000198356">
    <property type="component" value="Unassembled WGS sequence"/>
</dbReference>
<dbReference type="NCBIfam" id="NF004320">
    <property type="entry name" value="PRK05715.1-2"/>
    <property type="match status" value="1"/>
</dbReference>
<feature type="transmembrane region" description="Helical" evidence="11">
    <location>
        <begin position="65"/>
        <end position="89"/>
    </location>
</feature>
<dbReference type="HAMAP" id="MF_01456">
    <property type="entry name" value="NDH1_NuoK"/>
    <property type="match status" value="1"/>
</dbReference>
<dbReference type="GO" id="GO:0048038">
    <property type="term" value="F:quinone binding"/>
    <property type="evidence" value="ECO:0007669"/>
    <property type="project" value="UniProtKB-KW"/>
</dbReference>
<dbReference type="PANTHER" id="PTHR11434">
    <property type="entry name" value="NADH-UBIQUINONE OXIDOREDUCTASE SUBUNIT ND4L"/>
    <property type="match status" value="1"/>
</dbReference>
<keyword evidence="11" id="KW-1003">Cell membrane</keyword>
<keyword evidence="9 11" id="KW-0520">NAD</keyword>
<dbReference type="OrthoDB" id="9810120at2"/>
<comment type="function">
    <text evidence="1 11">NDH-1 shuttles electrons from NADH, via FMN and iron-sulfur (Fe-S) centers, to quinones in the respiratory chain. The immediate electron acceptor for the enzyme in this species is believed to be ubiquinone. Couples the redox reaction to proton translocation (for every two electrons transferred, four hydrogen ions are translocated across the cytoplasmic membrane), and thus conserves the redox energy in a proton gradient.</text>
</comment>
<comment type="subcellular location">
    <subcellularLocation>
        <location evidence="11">Cell membrane</location>
        <topology evidence="11">Multi-pass membrane protein</topology>
    </subcellularLocation>
    <subcellularLocation>
        <location evidence="2">Membrane</location>
        <topology evidence="2">Multi-pass membrane protein</topology>
    </subcellularLocation>
</comment>
<dbReference type="GO" id="GO:0042773">
    <property type="term" value="P:ATP synthesis coupled electron transport"/>
    <property type="evidence" value="ECO:0007669"/>
    <property type="project" value="InterPro"/>
</dbReference>
<feature type="transmembrane region" description="Helical" evidence="11">
    <location>
        <begin position="6"/>
        <end position="24"/>
    </location>
</feature>
<comment type="catalytic activity">
    <reaction evidence="11">
        <text>a quinone + NADH + 5 H(+)(in) = a quinol + NAD(+) + 4 H(+)(out)</text>
        <dbReference type="Rhea" id="RHEA:57888"/>
        <dbReference type="ChEBI" id="CHEBI:15378"/>
        <dbReference type="ChEBI" id="CHEBI:24646"/>
        <dbReference type="ChEBI" id="CHEBI:57540"/>
        <dbReference type="ChEBI" id="CHEBI:57945"/>
        <dbReference type="ChEBI" id="CHEBI:132124"/>
    </reaction>
</comment>
<evidence type="ECO:0000256" key="9">
    <source>
        <dbReference type="ARBA" id="ARBA00023027"/>
    </source>
</evidence>
<accession>A0A239HV81</accession>
<evidence type="ECO:0000256" key="4">
    <source>
        <dbReference type="ARBA" id="ARBA00022448"/>
    </source>
</evidence>
<dbReference type="GO" id="GO:0050136">
    <property type="term" value="F:NADH dehydrogenase (quinone) (non-electrogenic) activity"/>
    <property type="evidence" value="ECO:0007669"/>
    <property type="project" value="UniProtKB-UniRule"/>
</dbReference>
<dbReference type="FunFam" id="1.10.287.3510:FF:000001">
    <property type="entry name" value="NADH-quinone oxidoreductase subunit K"/>
    <property type="match status" value="1"/>
</dbReference>
<evidence type="ECO:0000256" key="5">
    <source>
        <dbReference type="ARBA" id="ARBA00022692"/>
    </source>
</evidence>
<name>A0A239HV81_9BACT</name>
<organism evidence="12 13">
    <name type="scientific">Granulicella rosea</name>
    <dbReference type="NCBI Taxonomy" id="474952"/>
    <lineage>
        <taxon>Bacteria</taxon>
        <taxon>Pseudomonadati</taxon>
        <taxon>Acidobacteriota</taxon>
        <taxon>Terriglobia</taxon>
        <taxon>Terriglobales</taxon>
        <taxon>Acidobacteriaceae</taxon>
        <taxon>Granulicella</taxon>
    </lineage>
</organism>
<evidence type="ECO:0000256" key="11">
    <source>
        <dbReference type="HAMAP-Rule" id="MF_01456"/>
    </source>
</evidence>
<dbReference type="EC" id="7.1.1.-" evidence="11"/>
<proteinExistence type="inferred from homology"/>
<dbReference type="AlphaFoldDB" id="A0A239HV81"/>
<dbReference type="InterPro" id="IPR001133">
    <property type="entry name" value="NADH_UbQ_OxRdtase_chain4L/K"/>
</dbReference>
<keyword evidence="11" id="KW-0830">Ubiquinone</keyword>
<evidence type="ECO:0000256" key="6">
    <source>
        <dbReference type="ARBA" id="ARBA00022719"/>
    </source>
</evidence>
<evidence type="ECO:0000256" key="3">
    <source>
        <dbReference type="ARBA" id="ARBA00010519"/>
    </source>
</evidence>
<evidence type="ECO:0000256" key="2">
    <source>
        <dbReference type="ARBA" id="ARBA00004141"/>
    </source>
</evidence>
<keyword evidence="4 11" id="KW-0813">Transport</keyword>
<feature type="transmembrane region" description="Helical" evidence="11">
    <location>
        <begin position="31"/>
        <end position="53"/>
    </location>
</feature>
<keyword evidence="7 11" id="KW-1278">Translocase</keyword>
<keyword evidence="6 11" id="KW-0874">Quinone</keyword>
<dbReference type="InterPro" id="IPR039428">
    <property type="entry name" value="NUOK/Mnh_C1-like"/>
</dbReference>
<evidence type="ECO:0000313" key="12">
    <source>
        <dbReference type="EMBL" id="SNS85215.1"/>
    </source>
</evidence>